<keyword evidence="19 21" id="KW-0472">Membrane</keyword>
<accession>A0A2M8J186</accession>
<keyword evidence="16 21" id="KW-1133">Transmembrane helix</keyword>
<dbReference type="PROSITE" id="PS50112">
    <property type="entry name" value="PAS"/>
    <property type="match status" value="1"/>
</dbReference>
<proteinExistence type="predicted"/>
<evidence type="ECO:0000256" key="14">
    <source>
        <dbReference type="ARBA" id="ARBA00022777"/>
    </source>
</evidence>
<evidence type="ECO:0000256" key="9">
    <source>
        <dbReference type="ARBA" id="ARBA00022643"/>
    </source>
</evidence>
<evidence type="ECO:0000259" key="23">
    <source>
        <dbReference type="PROSITE" id="PS50113"/>
    </source>
</evidence>
<dbReference type="CDD" id="cd00130">
    <property type="entry name" value="PAS"/>
    <property type="match status" value="1"/>
</dbReference>
<dbReference type="Pfam" id="PF08447">
    <property type="entry name" value="PAS_3"/>
    <property type="match status" value="1"/>
</dbReference>
<dbReference type="SMART" id="SM00911">
    <property type="entry name" value="HWE_HK"/>
    <property type="match status" value="1"/>
</dbReference>
<dbReference type="Proteomes" id="UP000231553">
    <property type="component" value="Unassembled WGS sequence"/>
</dbReference>
<dbReference type="SUPFAM" id="SSF55874">
    <property type="entry name" value="ATPase domain of HSP90 chaperone/DNA topoisomerase II/histidine kinase"/>
    <property type="match status" value="1"/>
</dbReference>
<dbReference type="GO" id="GO:0009881">
    <property type="term" value="F:photoreceptor activity"/>
    <property type="evidence" value="ECO:0007669"/>
    <property type="project" value="UniProtKB-KW"/>
</dbReference>
<keyword evidence="12" id="KW-0677">Repeat</keyword>
<evidence type="ECO:0000256" key="7">
    <source>
        <dbReference type="ARBA" id="ARBA00022606"/>
    </source>
</evidence>
<evidence type="ECO:0000256" key="2">
    <source>
        <dbReference type="ARBA" id="ARBA00004651"/>
    </source>
</evidence>
<feature type="transmembrane region" description="Helical" evidence="21">
    <location>
        <begin position="38"/>
        <end position="59"/>
    </location>
</feature>
<keyword evidence="8" id="KW-0285">Flavoprotein</keyword>
<dbReference type="PANTHER" id="PTHR41523">
    <property type="entry name" value="TWO-COMPONENT SYSTEM SENSOR PROTEIN"/>
    <property type="match status" value="1"/>
</dbReference>
<feature type="transmembrane region" description="Helical" evidence="21">
    <location>
        <begin position="266"/>
        <end position="287"/>
    </location>
</feature>
<name>A0A2M8J186_9RHOB</name>
<comment type="caution">
    <text evidence="24">The sequence shown here is derived from an EMBL/GenBank/DDBJ whole genome shotgun (WGS) entry which is preliminary data.</text>
</comment>
<dbReference type="Gene3D" id="3.30.450.20">
    <property type="entry name" value="PAS domain"/>
    <property type="match status" value="1"/>
</dbReference>
<evidence type="ECO:0000313" key="24">
    <source>
        <dbReference type="EMBL" id="PJE36535.1"/>
    </source>
</evidence>
<evidence type="ECO:0000256" key="16">
    <source>
        <dbReference type="ARBA" id="ARBA00022989"/>
    </source>
</evidence>
<evidence type="ECO:0000256" key="10">
    <source>
        <dbReference type="ARBA" id="ARBA00022679"/>
    </source>
</evidence>
<keyword evidence="20" id="KW-0675">Receptor</keyword>
<dbReference type="PANTHER" id="PTHR41523:SF8">
    <property type="entry name" value="ETHYLENE RESPONSE SENSOR PROTEIN"/>
    <property type="match status" value="1"/>
</dbReference>
<dbReference type="AlphaFoldDB" id="A0A2M8J186"/>
<evidence type="ECO:0000256" key="6">
    <source>
        <dbReference type="ARBA" id="ARBA00022553"/>
    </source>
</evidence>
<keyword evidence="11 21" id="KW-0812">Transmembrane</keyword>
<keyword evidence="13" id="KW-0547">Nucleotide-binding</keyword>
<dbReference type="Pfam" id="PF05231">
    <property type="entry name" value="MASE1"/>
    <property type="match status" value="1"/>
</dbReference>
<evidence type="ECO:0000256" key="20">
    <source>
        <dbReference type="ARBA" id="ARBA00023170"/>
    </source>
</evidence>
<evidence type="ECO:0000256" key="4">
    <source>
        <dbReference type="ARBA" id="ARBA00022475"/>
    </source>
</evidence>
<gene>
    <name evidence="24" type="ORF">CVM52_11635</name>
</gene>
<protein>
    <recommendedName>
        <fullName evidence="3">histidine kinase</fullName>
        <ecNumber evidence="3">2.7.13.3</ecNumber>
    </recommendedName>
</protein>
<dbReference type="GO" id="GO:0005524">
    <property type="term" value="F:ATP binding"/>
    <property type="evidence" value="ECO:0007669"/>
    <property type="project" value="UniProtKB-KW"/>
</dbReference>
<keyword evidence="10" id="KW-0808">Transferase</keyword>
<keyword evidence="17" id="KW-0157">Chromophore</keyword>
<feature type="transmembrane region" description="Helical" evidence="21">
    <location>
        <begin position="299"/>
        <end position="317"/>
    </location>
</feature>
<dbReference type="PROSITE" id="PS50113">
    <property type="entry name" value="PAC"/>
    <property type="match status" value="1"/>
</dbReference>
<evidence type="ECO:0000256" key="19">
    <source>
        <dbReference type="ARBA" id="ARBA00023136"/>
    </source>
</evidence>
<evidence type="ECO:0000256" key="8">
    <source>
        <dbReference type="ARBA" id="ARBA00022630"/>
    </source>
</evidence>
<comment type="subcellular location">
    <subcellularLocation>
        <location evidence="2">Cell membrane</location>
        <topology evidence="2">Multi-pass membrane protein</topology>
    </subcellularLocation>
</comment>
<evidence type="ECO:0000256" key="15">
    <source>
        <dbReference type="ARBA" id="ARBA00022840"/>
    </source>
</evidence>
<keyword evidence="25" id="KW-1185">Reference proteome</keyword>
<dbReference type="InterPro" id="IPR011102">
    <property type="entry name" value="Sig_transdc_His_kinase_HWE"/>
</dbReference>
<feature type="domain" description="PAC" evidence="23">
    <location>
        <begin position="422"/>
        <end position="474"/>
    </location>
</feature>
<dbReference type="InterPro" id="IPR001610">
    <property type="entry name" value="PAC"/>
</dbReference>
<dbReference type="Gene3D" id="3.30.565.10">
    <property type="entry name" value="Histidine kinase-like ATPase, C-terminal domain"/>
    <property type="match status" value="1"/>
</dbReference>
<organism evidence="24 25">
    <name type="scientific">Pseudooceanicola lipolyticus</name>
    <dbReference type="NCBI Taxonomy" id="2029104"/>
    <lineage>
        <taxon>Bacteria</taxon>
        <taxon>Pseudomonadati</taxon>
        <taxon>Pseudomonadota</taxon>
        <taxon>Alphaproteobacteria</taxon>
        <taxon>Rhodobacterales</taxon>
        <taxon>Paracoccaceae</taxon>
        <taxon>Pseudooceanicola</taxon>
    </lineage>
</organism>
<dbReference type="InterPro" id="IPR013655">
    <property type="entry name" value="PAS_fold_3"/>
</dbReference>
<evidence type="ECO:0000313" key="25">
    <source>
        <dbReference type="Proteomes" id="UP000231553"/>
    </source>
</evidence>
<feature type="transmembrane region" description="Helical" evidence="21">
    <location>
        <begin position="149"/>
        <end position="175"/>
    </location>
</feature>
<evidence type="ECO:0000256" key="5">
    <source>
        <dbReference type="ARBA" id="ARBA00022543"/>
    </source>
</evidence>
<dbReference type="InterPro" id="IPR000014">
    <property type="entry name" value="PAS"/>
</dbReference>
<keyword evidence="5" id="KW-0600">Photoreceptor protein</keyword>
<dbReference type="SUPFAM" id="SSF55785">
    <property type="entry name" value="PYP-like sensor domain (PAS domain)"/>
    <property type="match status" value="1"/>
</dbReference>
<dbReference type="InterPro" id="IPR035965">
    <property type="entry name" value="PAS-like_dom_sf"/>
</dbReference>
<evidence type="ECO:0000256" key="3">
    <source>
        <dbReference type="ARBA" id="ARBA00012438"/>
    </source>
</evidence>
<sequence>MDHAKPVVPATASEALADPAARGDLLTMAIRFASGMPAGIGLIACYLAYMLAAAFGHWMMVLPDIPITVWPPNGVILAALLIQPRQSWPWWLAVGVAGELTSNVLWFANPLIWALGYVAANVAAVTVAALLLSRFLGAPIRRLATLQQVLAFLGLGVLVSPMVSATMGSALNAGIGKGSFVATWPMWWLGDATGILIATPLIISLVNAWRDRARPAPVQFLEGAMIGLVLAGLSAWEMGTGAAHAFLLPLPVIWAALRFEFRGATLAVLGLSLAIGLHANSMGAVQGLVGDLTTLHTRLQALIIVAAATGLIVAAITRQQRQALADLARSNTELEARVAERTRAIEAAEKRFKATFQNAGVGISIVSGDGKLMRVNERLARMLGYDAEEMEGRALDQFTHVDDLALGAAAWERLKSGAADEYELEKRYLRKDGVYVWGHTTVSCVRHPSGRMAYLIKIIQDITERRHSEELRQNLAREINHRSKNLLTIIQVIARQTASRSPQDFVQTFGDRLRALAANQDLLVKSEWQRISLHDLVHSQVEQFYATGNRIVVTGAPMMLPPAAAQAVGMALHELATNAAKYGSLSTETGQVHIAWEVVQDRFVMTWRETGGPEVTAPSALGFGTTLLDSMTASSLSGEVSIDYARDGLVWQLQCPLSALEDGAGDDGSGGHGQTGP</sequence>
<evidence type="ECO:0000256" key="1">
    <source>
        <dbReference type="ARBA" id="ARBA00000085"/>
    </source>
</evidence>
<dbReference type="InterPro" id="IPR000700">
    <property type="entry name" value="PAS-assoc_C"/>
</dbReference>
<dbReference type="NCBIfam" id="TIGR00229">
    <property type="entry name" value="sensory_box"/>
    <property type="match status" value="1"/>
</dbReference>
<evidence type="ECO:0000256" key="13">
    <source>
        <dbReference type="ARBA" id="ARBA00022741"/>
    </source>
</evidence>
<feature type="transmembrane region" description="Helical" evidence="21">
    <location>
        <begin position="187"/>
        <end position="206"/>
    </location>
</feature>
<keyword evidence="7" id="KW-0716">Sensory transduction</keyword>
<dbReference type="InterPro" id="IPR007895">
    <property type="entry name" value="MASE1"/>
</dbReference>
<evidence type="ECO:0000259" key="22">
    <source>
        <dbReference type="PROSITE" id="PS50112"/>
    </source>
</evidence>
<evidence type="ECO:0000256" key="17">
    <source>
        <dbReference type="ARBA" id="ARBA00022991"/>
    </source>
</evidence>
<keyword evidence="14" id="KW-0418">Kinase</keyword>
<keyword evidence="9" id="KW-0288">FMN</keyword>
<dbReference type="Pfam" id="PF07536">
    <property type="entry name" value="HWE_HK"/>
    <property type="match status" value="1"/>
</dbReference>
<dbReference type="SMART" id="SM00091">
    <property type="entry name" value="PAS"/>
    <property type="match status" value="1"/>
</dbReference>
<dbReference type="GO" id="GO:0004673">
    <property type="term" value="F:protein histidine kinase activity"/>
    <property type="evidence" value="ECO:0007669"/>
    <property type="project" value="UniProtKB-EC"/>
</dbReference>
<feature type="transmembrane region" description="Helical" evidence="21">
    <location>
        <begin position="114"/>
        <end position="137"/>
    </location>
</feature>
<evidence type="ECO:0000256" key="11">
    <source>
        <dbReference type="ARBA" id="ARBA00022692"/>
    </source>
</evidence>
<dbReference type="InterPro" id="IPR036890">
    <property type="entry name" value="HATPase_C_sf"/>
</dbReference>
<dbReference type="EC" id="2.7.13.3" evidence="3"/>
<evidence type="ECO:0000256" key="21">
    <source>
        <dbReference type="SAM" id="Phobius"/>
    </source>
</evidence>
<dbReference type="SMART" id="SM00086">
    <property type="entry name" value="PAC"/>
    <property type="match status" value="1"/>
</dbReference>
<keyword evidence="18" id="KW-0843">Virulence</keyword>
<feature type="domain" description="PAS" evidence="22">
    <location>
        <begin position="348"/>
        <end position="403"/>
    </location>
</feature>
<dbReference type="GO" id="GO:0005886">
    <property type="term" value="C:plasma membrane"/>
    <property type="evidence" value="ECO:0007669"/>
    <property type="project" value="UniProtKB-SubCell"/>
</dbReference>
<evidence type="ECO:0000256" key="18">
    <source>
        <dbReference type="ARBA" id="ARBA00023026"/>
    </source>
</evidence>
<comment type="catalytic activity">
    <reaction evidence="1">
        <text>ATP + protein L-histidine = ADP + protein N-phospho-L-histidine.</text>
        <dbReference type="EC" id="2.7.13.3"/>
    </reaction>
</comment>
<reference evidence="24 25" key="1">
    <citation type="journal article" date="2018" name="Int. J. Syst. Evol. Microbiol.">
        <title>Pseudooceanicola lipolyticus sp. nov., a marine alphaproteobacterium, reclassification of Oceanicola flagellatus as Pseudooceanicola flagellatus comb. nov. and emended description of the genus Pseudooceanicola.</title>
        <authorList>
            <person name="Huang M.-M."/>
            <person name="Guo L.-L."/>
            <person name="Wu Y.-H."/>
            <person name="Lai Q.-L."/>
            <person name="Shao Z.-Z."/>
            <person name="Wang C.-S."/>
            <person name="Wu M."/>
            <person name="Xu X.-W."/>
        </authorList>
    </citation>
    <scope>NUCLEOTIDE SEQUENCE [LARGE SCALE GENOMIC DNA]</scope>
    <source>
        <strain evidence="24 25">157</strain>
    </source>
</reference>
<keyword evidence="15" id="KW-0067">ATP-binding</keyword>
<keyword evidence="4" id="KW-1003">Cell membrane</keyword>
<keyword evidence="6" id="KW-0597">Phosphoprotein</keyword>
<evidence type="ECO:0000256" key="12">
    <source>
        <dbReference type="ARBA" id="ARBA00022737"/>
    </source>
</evidence>
<dbReference type="EMBL" id="PGTB01000039">
    <property type="protein sequence ID" value="PJE36535.1"/>
    <property type="molecule type" value="Genomic_DNA"/>
</dbReference>